<dbReference type="NCBIfam" id="NF041940">
    <property type="entry name" value="choice_anch_X"/>
    <property type="match status" value="1"/>
</dbReference>
<dbReference type="NCBIfam" id="TIGR03503">
    <property type="entry name" value="TIGR03503 family protein"/>
    <property type="match status" value="1"/>
</dbReference>
<keyword evidence="5" id="KW-1185">Reference proteome</keyword>
<evidence type="ECO:0000313" key="4">
    <source>
        <dbReference type="EMBL" id="TXK81274.1"/>
    </source>
</evidence>
<evidence type="ECO:0000256" key="3">
    <source>
        <dbReference type="SAM" id="SignalP"/>
    </source>
</evidence>
<proteinExistence type="predicted"/>
<evidence type="ECO:0000256" key="1">
    <source>
        <dbReference type="SAM" id="MobiDB-lite"/>
    </source>
</evidence>
<keyword evidence="3" id="KW-0732">Signal</keyword>
<sequence>MLVAKLISLLLFCFSLQLLAQDAAKTVAEQPAVEDPTGLSLLPDLPAKNQIPLFDNRFRIDYEVEEITMVFFRKRGSPSIILVKPDGSKINVVNAEDQDVQWYDDRTYDLIKIKQPTPGPWQAIGQILPESKIMVLTDIELKVDPLPDHLMAGEIIKVTATLTNGGKPIVAKDFRDLLRLDVLFISSNNAEYENFGAGVIELTTFADDGRNFDEKPRDGIFTGEFKLDMKPGQWQPKFIVKTPLYTREVVQEPVIVHKSPISFEVAQATKAEDLHWLTFKVTDPVINPKSVALQGKVRFPNNEVQSFTLGESAEVDKKLKIVNYASGTYKVESTLFAQTVAGRNVVITLPLASFVAEVIEPEPVAPAGTETSTESAAAIELAKASLTPVASEPVKEEETSFPWVLVILSNIVILGGGGFAIWMVVTERSFKTLFAKKNNSMDLDSIAMPGAGEAKMTNPAQKNGKKNDILELSLPDD</sequence>
<keyword evidence="2" id="KW-1133">Transmembrane helix</keyword>
<name>A0A5C8LY59_9GAMM</name>
<feature type="chain" id="PRO_5023011672" evidence="3">
    <location>
        <begin position="21"/>
        <end position="477"/>
    </location>
</feature>
<dbReference type="Proteomes" id="UP000321814">
    <property type="component" value="Unassembled WGS sequence"/>
</dbReference>
<dbReference type="AlphaFoldDB" id="A0A5C8LY59"/>
<evidence type="ECO:0000256" key="2">
    <source>
        <dbReference type="SAM" id="Phobius"/>
    </source>
</evidence>
<reference evidence="4 5" key="1">
    <citation type="submission" date="2019-08" db="EMBL/GenBank/DDBJ databases">
        <title>Draft genome analysis of Rheinheimera tangshanensis isolated from the roots of fresh rice plants (Oryza sativa).</title>
        <authorList>
            <person name="Yu Q."/>
            <person name="Qi Y."/>
            <person name="Zhang H."/>
            <person name="Pu J."/>
        </authorList>
    </citation>
    <scope>NUCLEOTIDE SEQUENCE [LARGE SCALE GENOMIC DNA]</scope>
    <source>
        <strain evidence="4 5">JA3-B52</strain>
    </source>
</reference>
<protein>
    <submittedName>
        <fullName evidence="4">TIGR03503 family protein</fullName>
    </submittedName>
</protein>
<feature type="signal peptide" evidence="3">
    <location>
        <begin position="1"/>
        <end position="20"/>
    </location>
</feature>
<feature type="transmembrane region" description="Helical" evidence="2">
    <location>
        <begin position="401"/>
        <end position="425"/>
    </location>
</feature>
<accession>A0A5C8LY59</accession>
<comment type="caution">
    <text evidence="4">The sequence shown here is derived from an EMBL/GenBank/DDBJ whole genome shotgun (WGS) entry which is preliminary data.</text>
</comment>
<feature type="region of interest" description="Disordered" evidence="1">
    <location>
        <begin position="452"/>
        <end position="477"/>
    </location>
</feature>
<dbReference type="EMBL" id="VRLR01000004">
    <property type="protein sequence ID" value="TXK81274.1"/>
    <property type="molecule type" value="Genomic_DNA"/>
</dbReference>
<dbReference type="InterPro" id="IPR020010">
    <property type="entry name" value="CHP03503"/>
</dbReference>
<evidence type="ECO:0000313" key="5">
    <source>
        <dbReference type="Proteomes" id="UP000321814"/>
    </source>
</evidence>
<organism evidence="4 5">
    <name type="scientific">Rheinheimera tangshanensis</name>
    <dbReference type="NCBI Taxonomy" id="400153"/>
    <lineage>
        <taxon>Bacteria</taxon>
        <taxon>Pseudomonadati</taxon>
        <taxon>Pseudomonadota</taxon>
        <taxon>Gammaproteobacteria</taxon>
        <taxon>Chromatiales</taxon>
        <taxon>Chromatiaceae</taxon>
        <taxon>Rheinheimera</taxon>
    </lineage>
</organism>
<dbReference type="OrthoDB" id="798937at2"/>
<gene>
    <name evidence="4" type="ORF">FU839_09155</name>
</gene>
<keyword evidence="2" id="KW-0472">Membrane</keyword>
<keyword evidence="2" id="KW-0812">Transmembrane</keyword>